<feature type="region of interest" description="Disordered" evidence="10">
    <location>
        <begin position="534"/>
        <end position="555"/>
    </location>
</feature>
<proteinExistence type="evidence at transcript level"/>
<evidence type="ECO:0000256" key="9">
    <source>
        <dbReference type="ARBA" id="ARBA00023180"/>
    </source>
</evidence>
<dbReference type="Gene3D" id="3.80.10.10">
    <property type="entry name" value="Ribonuclease Inhibitor"/>
    <property type="match status" value="2"/>
</dbReference>
<keyword evidence="8 11" id="KW-0472">Membrane</keyword>
<keyword evidence="7 11" id="KW-1133">Transmembrane helix</keyword>
<dbReference type="GO" id="GO:0004672">
    <property type="term" value="F:protein kinase activity"/>
    <property type="evidence" value="ECO:0007669"/>
    <property type="project" value="InterPro"/>
</dbReference>
<dbReference type="FunFam" id="3.80.10.10:FF:000111">
    <property type="entry name" value="LRR receptor-like serine/threonine-protein kinase ERECTA"/>
    <property type="match status" value="1"/>
</dbReference>
<dbReference type="InterPro" id="IPR001245">
    <property type="entry name" value="Ser-Thr/Tyr_kinase_cat_dom"/>
</dbReference>
<evidence type="ECO:0000256" key="1">
    <source>
        <dbReference type="ARBA" id="ARBA00004167"/>
    </source>
</evidence>
<keyword evidence="13" id="KW-0418">Kinase</keyword>
<keyword evidence="6" id="KW-0677">Repeat</keyword>
<evidence type="ECO:0000256" key="3">
    <source>
        <dbReference type="ARBA" id="ARBA00009592"/>
    </source>
</evidence>
<dbReference type="SUPFAM" id="SSF52058">
    <property type="entry name" value="L domain-like"/>
    <property type="match status" value="1"/>
</dbReference>
<keyword evidence="13" id="KW-0808">Transferase</keyword>
<dbReference type="GO" id="GO:0016020">
    <property type="term" value="C:membrane"/>
    <property type="evidence" value="ECO:0007669"/>
    <property type="project" value="UniProtKB-SubCell"/>
</dbReference>
<dbReference type="PROSITE" id="PS50011">
    <property type="entry name" value="PROTEIN_KINASE_DOM"/>
    <property type="match status" value="1"/>
</dbReference>
<dbReference type="SUPFAM" id="SSF56112">
    <property type="entry name" value="Protein kinase-like (PK-like)"/>
    <property type="match status" value="1"/>
</dbReference>
<dbReference type="FunFam" id="3.80.10.10:FF:000129">
    <property type="entry name" value="Leucine-rich repeat receptor-like kinase"/>
    <property type="match status" value="1"/>
</dbReference>
<evidence type="ECO:0000256" key="6">
    <source>
        <dbReference type="ARBA" id="ARBA00022737"/>
    </source>
</evidence>
<evidence type="ECO:0000256" key="2">
    <source>
        <dbReference type="ARBA" id="ARBA00008684"/>
    </source>
</evidence>
<feature type="domain" description="Protein kinase" evidence="12">
    <location>
        <begin position="366"/>
        <end position="693"/>
    </location>
</feature>
<comment type="similarity">
    <text evidence="2">Belongs to the protein kinase superfamily. Ser/Thr protein kinase family.</text>
</comment>
<dbReference type="Pfam" id="PF00560">
    <property type="entry name" value="LRR_1"/>
    <property type="match status" value="2"/>
</dbReference>
<dbReference type="InterPro" id="IPR013210">
    <property type="entry name" value="LRR_N_plant-typ"/>
</dbReference>
<gene>
    <name evidence="13" type="primary">LRR-RLK50</name>
</gene>
<keyword evidence="13" id="KW-0675">Receptor</keyword>
<evidence type="ECO:0000256" key="5">
    <source>
        <dbReference type="ARBA" id="ARBA00022692"/>
    </source>
</evidence>
<feature type="transmembrane region" description="Helical" evidence="11">
    <location>
        <begin position="291"/>
        <end position="314"/>
    </location>
</feature>
<keyword evidence="5 11" id="KW-0812">Transmembrane</keyword>
<dbReference type="SMART" id="SM00220">
    <property type="entry name" value="S_TKc"/>
    <property type="match status" value="1"/>
</dbReference>
<dbReference type="PANTHER" id="PTHR48007">
    <property type="entry name" value="LEUCINE-RICH REPEAT RECEPTOR-LIKE PROTEIN KINASE PXC1"/>
    <property type="match status" value="1"/>
</dbReference>
<sequence length="700" mass="74955">MSVRNGGASSLDALVWAVVVAVTVGVATGLNADGTALLAFKKAIWSDPQGALRNWNSSDASPCQWKGITCNVGNRVVSIDVSRRALAGTIAPRLLGDLDHLATVNLSQNEFTGSIPSLQGQQQLQVLELSGNRLTGALPQDIVACSRLRRLLLSHNRIAGVIPMGMGALQALERLDLSVNELSGSIPDDFGNLASLSPQAPLNLSNNYLTGAIPATLANLESVPIDLSNNKLSGPVPSDPYFQSQGPVAYIGNAALCGAPLKTECTPSNASDSTPTAVNSWKEPALGKSSVVAIAVGSCIAGLMLLASAILYCIGNLSRKKFQRGESSCCLRAENIGDDDDDEEVDSLVQLSGVFSFGLEELLRASAYVLGKSSGAKGIVYKAVLDTVEGTPVVAVRRLGEGGEQKRKEFENWVVKSVAPVTRHPHVVSLHSFSWTPDEKLIVLDFLPNGSLETALHGRSKGSKGTLTWDSRVRIARGAAQGIAHIHEWKLIHGDIKPGNILLDVFMEAQIADLGLQRLLSLMEPEHNINNVVKDSMTSSAPRGDSGRSASSVSPAPEYGTWSWASMSPPSFSMTVGVMYQAPDAMTATATIKQRRRLTQKSDVYSFGLVLLELLTGRSQFKQMAAGQLDLVAWLRFALRQKNAHCEIFDPVLLSDADDDCQTKMFETLQVALACIAVNPDSRPKMKQVAEFFEQIQTTS</sequence>
<dbReference type="InterPro" id="IPR000719">
    <property type="entry name" value="Prot_kinase_dom"/>
</dbReference>
<dbReference type="InterPro" id="IPR046959">
    <property type="entry name" value="PRK1-6/SRF4-like"/>
</dbReference>
<keyword evidence="4" id="KW-0433">Leucine-rich repeat</keyword>
<protein>
    <submittedName>
        <fullName evidence="13">Leucine-rich repeat receptor-like protein kinase</fullName>
    </submittedName>
</protein>
<dbReference type="EMBL" id="KX159274">
    <property type="protein sequence ID" value="APU94878.1"/>
    <property type="molecule type" value="mRNA"/>
</dbReference>
<organism evidence="13">
    <name type="scientific">Pohlia nutans</name>
    <dbReference type="NCBI Taxonomy" id="140635"/>
    <lineage>
        <taxon>Eukaryota</taxon>
        <taxon>Viridiplantae</taxon>
        <taxon>Streptophyta</taxon>
        <taxon>Embryophyta</taxon>
        <taxon>Bryophyta</taxon>
        <taxon>Bryophytina</taxon>
        <taxon>Bryopsida</taxon>
        <taxon>Bryidae</taxon>
        <taxon>Bryanae</taxon>
        <taxon>Bryales</taxon>
        <taxon>Mniaceae</taxon>
        <taxon>Pohlia</taxon>
    </lineage>
</organism>
<dbReference type="InterPro" id="IPR001611">
    <property type="entry name" value="Leu-rich_rpt"/>
</dbReference>
<evidence type="ECO:0000256" key="7">
    <source>
        <dbReference type="ARBA" id="ARBA00022989"/>
    </source>
</evidence>
<dbReference type="Gene3D" id="3.30.200.20">
    <property type="entry name" value="Phosphorylase Kinase, domain 1"/>
    <property type="match status" value="1"/>
</dbReference>
<evidence type="ECO:0000256" key="11">
    <source>
        <dbReference type="SAM" id="Phobius"/>
    </source>
</evidence>
<dbReference type="Pfam" id="PF13855">
    <property type="entry name" value="LRR_8"/>
    <property type="match status" value="1"/>
</dbReference>
<reference evidence="13" key="1">
    <citation type="submission" date="2016-04" db="EMBL/GenBank/DDBJ databases">
        <authorList>
            <person name="Evans L.H."/>
            <person name="Alamgir A."/>
            <person name="Owens N."/>
            <person name="Weber N.D."/>
            <person name="Virtaneva K."/>
            <person name="Barbian K."/>
            <person name="Babar A."/>
            <person name="Rosenke K."/>
        </authorList>
    </citation>
    <scope>NUCLEOTIDE SEQUENCE</scope>
    <source>
        <strain evidence="13">Antarctic moss No.L</strain>
    </source>
</reference>
<accession>A0A1P8DYZ5</accession>
<name>A0A1P8DYZ5_9BRYO</name>
<dbReference type="InterPro" id="IPR008271">
    <property type="entry name" value="Ser/Thr_kinase_AS"/>
</dbReference>
<evidence type="ECO:0000256" key="4">
    <source>
        <dbReference type="ARBA" id="ARBA00022614"/>
    </source>
</evidence>
<evidence type="ECO:0000256" key="10">
    <source>
        <dbReference type="SAM" id="MobiDB-lite"/>
    </source>
</evidence>
<dbReference type="Gene3D" id="1.10.510.10">
    <property type="entry name" value="Transferase(Phosphotransferase) domain 1"/>
    <property type="match status" value="1"/>
</dbReference>
<dbReference type="PANTHER" id="PTHR48007:SF9">
    <property type="entry name" value="PROTEIN KINASE DOMAIN-CONTAINING PROTEIN"/>
    <property type="match status" value="1"/>
</dbReference>
<dbReference type="InterPro" id="IPR011009">
    <property type="entry name" value="Kinase-like_dom_sf"/>
</dbReference>
<dbReference type="GO" id="GO:0005524">
    <property type="term" value="F:ATP binding"/>
    <property type="evidence" value="ECO:0007669"/>
    <property type="project" value="InterPro"/>
</dbReference>
<comment type="subcellular location">
    <subcellularLocation>
        <location evidence="1">Membrane</location>
        <topology evidence="1">Single-pass membrane protein</topology>
    </subcellularLocation>
</comment>
<dbReference type="PROSITE" id="PS00108">
    <property type="entry name" value="PROTEIN_KINASE_ST"/>
    <property type="match status" value="1"/>
</dbReference>
<dbReference type="InterPro" id="IPR032675">
    <property type="entry name" value="LRR_dom_sf"/>
</dbReference>
<evidence type="ECO:0000256" key="8">
    <source>
        <dbReference type="ARBA" id="ARBA00023136"/>
    </source>
</evidence>
<evidence type="ECO:0000313" key="13">
    <source>
        <dbReference type="EMBL" id="APU94878.1"/>
    </source>
</evidence>
<dbReference type="Pfam" id="PF07714">
    <property type="entry name" value="PK_Tyr_Ser-Thr"/>
    <property type="match status" value="2"/>
</dbReference>
<evidence type="ECO:0000259" key="12">
    <source>
        <dbReference type="PROSITE" id="PS50011"/>
    </source>
</evidence>
<comment type="similarity">
    <text evidence="3">Belongs to the RLP family.</text>
</comment>
<dbReference type="AlphaFoldDB" id="A0A1P8DYZ5"/>
<dbReference type="Pfam" id="PF08263">
    <property type="entry name" value="LRRNT_2"/>
    <property type="match status" value="1"/>
</dbReference>
<keyword evidence="9" id="KW-0325">Glycoprotein</keyword>